<dbReference type="Gene3D" id="3.30.160.60">
    <property type="entry name" value="Classic Zinc Finger"/>
    <property type="match status" value="1"/>
</dbReference>
<proteinExistence type="predicted"/>
<dbReference type="Proteomes" id="UP000092993">
    <property type="component" value="Unassembled WGS sequence"/>
</dbReference>
<dbReference type="GO" id="GO:0008270">
    <property type="term" value="F:zinc ion binding"/>
    <property type="evidence" value="ECO:0007669"/>
    <property type="project" value="UniProtKB-KW"/>
</dbReference>
<evidence type="ECO:0000313" key="5">
    <source>
        <dbReference type="Proteomes" id="UP000092993"/>
    </source>
</evidence>
<keyword evidence="5" id="KW-1185">Reference proteome</keyword>
<reference evidence="4 5" key="1">
    <citation type="submission" date="2016-03" db="EMBL/GenBank/DDBJ databases">
        <title>Whole genome sequencing of Grifola frondosa 9006-11.</title>
        <authorList>
            <person name="Min B."/>
            <person name="Park H."/>
            <person name="Kim J.-G."/>
            <person name="Cho H."/>
            <person name="Oh Y.-L."/>
            <person name="Kong W.-S."/>
            <person name="Choi I.-G."/>
        </authorList>
    </citation>
    <scope>NUCLEOTIDE SEQUENCE [LARGE SCALE GENOMIC DNA]</scope>
    <source>
        <strain evidence="4 5">9006-11</strain>
    </source>
</reference>
<feature type="compositionally biased region" description="Basic and acidic residues" evidence="2">
    <location>
        <begin position="134"/>
        <end position="143"/>
    </location>
</feature>
<dbReference type="PROSITE" id="PS50157">
    <property type="entry name" value="ZINC_FINGER_C2H2_2"/>
    <property type="match status" value="1"/>
</dbReference>
<organism evidence="4 5">
    <name type="scientific">Grifola frondosa</name>
    <name type="common">Maitake</name>
    <name type="synonym">Polyporus frondosus</name>
    <dbReference type="NCBI Taxonomy" id="5627"/>
    <lineage>
        <taxon>Eukaryota</taxon>
        <taxon>Fungi</taxon>
        <taxon>Dikarya</taxon>
        <taxon>Basidiomycota</taxon>
        <taxon>Agaricomycotina</taxon>
        <taxon>Agaricomycetes</taxon>
        <taxon>Polyporales</taxon>
        <taxon>Grifolaceae</taxon>
        <taxon>Grifola</taxon>
    </lineage>
</organism>
<evidence type="ECO:0000256" key="1">
    <source>
        <dbReference type="PROSITE-ProRule" id="PRU00042"/>
    </source>
</evidence>
<evidence type="ECO:0000256" key="2">
    <source>
        <dbReference type="SAM" id="MobiDB-lite"/>
    </source>
</evidence>
<keyword evidence="1" id="KW-0863">Zinc-finger</keyword>
<protein>
    <recommendedName>
        <fullName evidence="3">C2H2-type domain-containing protein</fullName>
    </recommendedName>
</protein>
<feature type="region of interest" description="Disordered" evidence="2">
    <location>
        <begin position="1"/>
        <end position="20"/>
    </location>
</feature>
<accession>A0A1C7M9X6</accession>
<comment type="caution">
    <text evidence="4">The sequence shown here is derived from an EMBL/GenBank/DDBJ whole genome shotgun (WGS) entry which is preliminary data.</text>
</comment>
<dbReference type="EMBL" id="LUGG01000007">
    <property type="protein sequence ID" value="OBZ73397.1"/>
    <property type="molecule type" value="Genomic_DNA"/>
</dbReference>
<feature type="compositionally biased region" description="Acidic residues" evidence="2">
    <location>
        <begin position="123"/>
        <end position="133"/>
    </location>
</feature>
<name>A0A1C7M9X6_GRIFR</name>
<keyword evidence="1" id="KW-0862">Zinc</keyword>
<gene>
    <name evidence="4" type="ORF">A0H81_06626</name>
</gene>
<feature type="compositionally biased region" description="Polar residues" evidence="2">
    <location>
        <begin position="74"/>
        <end position="84"/>
    </location>
</feature>
<dbReference type="InterPro" id="IPR036236">
    <property type="entry name" value="Znf_C2H2_sf"/>
</dbReference>
<feature type="compositionally biased region" description="Low complexity" evidence="2">
    <location>
        <begin position="92"/>
        <end position="107"/>
    </location>
</feature>
<keyword evidence="1" id="KW-0479">Metal-binding</keyword>
<dbReference type="InterPro" id="IPR013087">
    <property type="entry name" value="Znf_C2H2_type"/>
</dbReference>
<dbReference type="PROSITE" id="PS00028">
    <property type="entry name" value="ZINC_FINGER_C2H2_1"/>
    <property type="match status" value="1"/>
</dbReference>
<feature type="region of interest" description="Disordered" evidence="2">
    <location>
        <begin position="36"/>
        <end position="160"/>
    </location>
</feature>
<sequence>MSGVQDRISHRRPVHNARSFPCPHCDRWFKNKAGRTNHLQRHHTDNPLQADVRPDLCTQDSDSESDAFEFNHENIPSSDDQASDSAFKISRANSGASDSDQSAAAAGEDVYDLEDSSSATSDDMSDRDEDEVPDHDPADHPLDDVEPEGLTQEIHPTINV</sequence>
<dbReference type="SUPFAM" id="SSF57667">
    <property type="entry name" value="beta-beta-alpha zinc fingers"/>
    <property type="match status" value="1"/>
</dbReference>
<evidence type="ECO:0000259" key="3">
    <source>
        <dbReference type="PROSITE" id="PS50157"/>
    </source>
</evidence>
<dbReference type="SMART" id="SM00355">
    <property type="entry name" value="ZnF_C2H2"/>
    <property type="match status" value="1"/>
</dbReference>
<dbReference type="AlphaFoldDB" id="A0A1C7M9X6"/>
<evidence type="ECO:0000313" key="4">
    <source>
        <dbReference type="EMBL" id="OBZ73397.1"/>
    </source>
</evidence>
<feature type="domain" description="C2H2-type" evidence="3">
    <location>
        <begin position="20"/>
        <end position="47"/>
    </location>
</feature>